<evidence type="ECO:0000256" key="1">
    <source>
        <dbReference type="SAM" id="MobiDB-lite"/>
    </source>
</evidence>
<reference evidence="3 4" key="1">
    <citation type="journal article" date="2021" name="ISME Commun">
        <title>Automated analysis of genomic sequences facilitates high-throughput and comprehensive description of bacteria.</title>
        <authorList>
            <person name="Hitch T.C.A."/>
        </authorList>
    </citation>
    <scope>NUCLEOTIDE SEQUENCE [LARGE SCALE GENOMIC DNA]</scope>
    <source>
        <strain evidence="3 4">H2_18</strain>
    </source>
</reference>
<evidence type="ECO:0000313" key="4">
    <source>
        <dbReference type="Proteomes" id="UP001652394"/>
    </source>
</evidence>
<feature type="compositionally biased region" description="Basic and acidic residues" evidence="1">
    <location>
        <begin position="24"/>
        <end position="49"/>
    </location>
</feature>
<gene>
    <name evidence="3" type="ORF">OCV51_11195</name>
</gene>
<dbReference type="PROSITE" id="PS51257">
    <property type="entry name" value="PROKAR_LIPOPROTEIN"/>
    <property type="match status" value="1"/>
</dbReference>
<organism evidence="3 4">
    <name type="scientific">Faecalicatena acetigenes</name>
    <dbReference type="NCBI Taxonomy" id="2981790"/>
    <lineage>
        <taxon>Bacteria</taxon>
        <taxon>Bacillati</taxon>
        <taxon>Bacillota</taxon>
        <taxon>Clostridia</taxon>
        <taxon>Lachnospirales</taxon>
        <taxon>Lachnospiraceae</taxon>
        <taxon>Faecalicatena</taxon>
    </lineage>
</organism>
<keyword evidence="2" id="KW-0732">Signal</keyword>
<dbReference type="RefSeq" id="WP_059066212.1">
    <property type="nucleotide sequence ID" value="NZ_JAOQJX010000018.1"/>
</dbReference>
<feature type="chain" id="PRO_5045839388" evidence="2">
    <location>
        <begin position="23"/>
        <end position="245"/>
    </location>
</feature>
<proteinExistence type="predicted"/>
<name>A0ABT2TEH4_9FIRM</name>
<keyword evidence="4" id="KW-1185">Reference proteome</keyword>
<dbReference type="Proteomes" id="UP001652394">
    <property type="component" value="Unassembled WGS sequence"/>
</dbReference>
<evidence type="ECO:0000256" key="2">
    <source>
        <dbReference type="SAM" id="SignalP"/>
    </source>
</evidence>
<evidence type="ECO:0000313" key="3">
    <source>
        <dbReference type="EMBL" id="MCU6748212.1"/>
    </source>
</evidence>
<protein>
    <submittedName>
        <fullName evidence="3">Uncharacterized protein</fullName>
    </submittedName>
</protein>
<comment type="caution">
    <text evidence="3">The sequence shown here is derived from an EMBL/GenBank/DDBJ whole genome shotgun (WGS) entry which is preliminary data.</text>
</comment>
<accession>A0ABT2TEH4</accession>
<feature type="region of interest" description="Disordered" evidence="1">
    <location>
        <begin position="24"/>
        <end position="78"/>
    </location>
</feature>
<sequence>MRKYVYLLLVSMLILISGCSGQKEAEADKKEKTVQSETKEKSVKNEKNKKENKKKPAVSATETKEEPWTPITDPANAPEDWKNQQEPPYCLGCGRKKEEVSISRDGYCGECFTKYYEPTLPHCDTCGGCLYGGGYIGNRHPECYHCDYCGGEWNENYGDHWDSSYGFACCECYIEQIVGCSQCGYRGDMSMWESGMCDACLQQWEQNESQVYCSYCGQPTNDPDPQYGLCPACLQMKNEIESYPW</sequence>
<feature type="signal peptide" evidence="2">
    <location>
        <begin position="1"/>
        <end position="22"/>
    </location>
</feature>
<dbReference type="EMBL" id="JAOQJX010000018">
    <property type="protein sequence ID" value="MCU6748212.1"/>
    <property type="molecule type" value="Genomic_DNA"/>
</dbReference>